<evidence type="ECO:0000313" key="5">
    <source>
        <dbReference type="EMBL" id="KUJ10117.1"/>
    </source>
</evidence>
<dbReference type="PROSITE" id="PS00498">
    <property type="entry name" value="TYROSINASE_2"/>
    <property type="match status" value="1"/>
</dbReference>
<dbReference type="InParanoid" id="A0A132BEL0"/>
<dbReference type="Proteomes" id="UP000070700">
    <property type="component" value="Unassembled WGS sequence"/>
</dbReference>
<dbReference type="OrthoDB" id="6132182at2759"/>
<organism evidence="5 6">
    <name type="scientific">Mollisia scopiformis</name>
    <name type="common">Conifer needle endophyte fungus</name>
    <name type="synonym">Phialocephala scopiformis</name>
    <dbReference type="NCBI Taxonomy" id="149040"/>
    <lineage>
        <taxon>Eukaryota</taxon>
        <taxon>Fungi</taxon>
        <taxon>Dikarya</taxon>
        <taxon>Ascomycota</taxon>
        <taxon>Pezizomycotina</taxon>
        <taxon>Leotiomycetes</taxon>
        <taxon>Helotiales</taxon>
        <taxon>Mollisiaceae</taxon>
        <taxon>Mollisia</taxon>
    </lineage>
</organism>
<evidence type="ECO:0000256" key="2">
    <source>
        <dbReference type="ARBA" id="ARBA00023008"/>
    </source>
</evidence>
<dbReference type="GeneID" id="28831256"/>
<dbReference type="PANTHER" id="PTHR11474:SF126">
    <property type="entry name" value="TYROSINASE-LIKE PROTEIN TYR-1-RELATED"/>
    <property type="match status" value="1"/>
</dbReference>
<dbReference type="EMBL" id="KQ947430">
    <property type="protein sequence ID" value="KUJ10117.1"/>
    <property type="molecule type" value="Genomic_DNA"/>
</dbReference>
<dbReference type="PRINTS" id="PR00092">
    <property type="entry name" value="TYROSINASE"/>
</dbReference>
<dbReference type="Gene3D" id="1.10.1280.10">
    <property type="entry name" value="Di-copper center containing domain from catechol oxidase"/>
    <property type="match status" value="1"/>
</dbReference>
<evidence type="ECO:0000256" key="3">
    <source>
        <dbReference type="SAM" id="SignalP"/>
    </source>
</evidence>
<gene>
    <name evidence="5" type="ORF">LY89DRAFT_760926</name>
</gene>
<dbReference type="PANTHER" id="PTHR11474">
    <property type="entry name" value="TYROSINASE FAMILY MEMBER"/>
    <property type="match status" value="1"/>
</dbReference>
<dbReference type="SUPFAM" id="SSF48056">
    <property type="entry name" value="Di-copper centre-containing domain"/>
    <property type="match status" value="1"/>
</dbReference>
<reference evidence="5 6" key="1">
    <citation type="submission" date="2015-10" db="EMBL/GenBank/DDBJ databases">
        <title>Full genome of DAOMC 229536 Phialocephala scopiformis, a fungal endophyte of spruce producing the potent anti-insectan compound rugulosin.</title>
        <authorList>
            <consortium name="DOE Joint Genome Institute"/>
            <person name="Walker A.K."/>
            <person name="Frasz S.L."/>
            <person name="Seifert K.A."/>
            <person name="Miller J.D."/>
            <person name="Mondo S.J."/>
            <person name="Labutti K."/>
            <person name="Lipzen A."/>
            <person name="Dockter R."/>
            <person name="Kennedy M."/>
            <person name="Grigoriev I.V."/>
            <person name="Spatafora J.W."/>
        </authorList>
    </citation>
    <scope>NUCLEOTIDE SEQUENCE [LARGE SCALE GENOMIC DNA]</scope>
    <source>
        <strain evidence="5 6">CBS 120377</strain>
    </source>
</reference>
<keyword evidence="1" id="KW-0479">Metal-binding</keyword>
<evidence type="ECO:0000259" key="4">
    <source>
        <dbReference type="PROSITE" id="PS00498"/>
    </source>
</evidence>
<feature type="signal peptide" evidence="3">
    <location>
        <begin position="1"/>
        <end position="20"/>
    </location>
</feature>
<accession>A0A132BEL0</accession>
<dbReference type="RefSeq" id="XP_018064472.1">
    <property type="nucleotide sequence ID" value="XM_018221530.1"/>
</dbReference>
<protein>
    <submittedName>
        <fullName evidence="5">Di-copper centre-containing protein</fullName>
    </submittedName>
</protein>
<feature type="domain" description="Tyrosinase copper-binding" evidence="4">
    <location>
        <begin position="239"/>
        <end position="250"/>
    </location>
</feature>
<dbReference type="STRING" id="149040.A0A132BEL0"/>
<dbReference type="GO" id="GO:0046872">
    <property type="term" value="F:metal ion binding"/>
    <property type="evidence" value="ECO:0007669"/>
    <property type="project" value="UniProtKB-KW"/>
</dbReference>
<keyword evidence="3" id="KW-0732">Signal</keyword>
<dbReference type="InterPro" id="IPR008922">
    <property type="entry name" value="Di-copper_centre_dom_sf"/>
</dbReference>
<name>A0A132BEL0_MOLSC</name>
<evidence type="ECO:0000256" key="1">
    <source>
        <dbReference type="ARBA" id="ARBA00022723"/>
    </source>
</evidence>
<feature type="chain" id="PRO_5007288138" evidence="3">
    <location>
        <begin position="21"/>
        <end position="336"/>
    </location>
</feature>
<dbReference type="InterPro" id="IPR002227">
    <property type="entry name" value="Tyrosinase_Cu-bd"/>
</dbReference>
<evidence type="ECO:0000313" key="6">
    <source>
        <dbReference type="Proteomes" id="UP000070700"/>
    </source>
</evidence>
<keyword evidence="6" id="KW-1185">Reference proteome</keyword>
<dbReference type="GO" id="GO:0016491">
    <property type="term" value="F:oxidoreductase activity"/>
    <property type="evidence" value="ECO:0007669"/>
    <property type="project" value="InterPro"/>
</dbReference>
<proteinExistence type="predicted"/>
<keyword evidence="2" id="KW-0186">Copper</keyword>
<dbReference type="Pfam" id="PF00264">
    <property type="entry name" value="Tyrosinase"/>
    <property type="match status" value="1"/>
</dbReference>
<sequence>MYASVFTIFTIATTASFAIAAPQVKERSNTTSASCGTVSQRKSWVDLTNDEKTAYLDAEVCLMSLPATAGFPGAQTRWDDLQFAHINSTNVVHDVGGFLPWHRLYMYTHITMLQNECNYTGVQPYWEELLDSSNLTASSIFDPVYGFGGDGNGTDECITDGPFANVTLHLGPIYEVTDHCISRSLNDNAIKWANQTYLDIVFAAQNYSAAWPLFSSWPHTAGHAAIAGVMLDVTCSPGDPIFFLHHTNLDRLWWEWQAMDLTTRLTDMDGQNVPTAEYIAEMGIYNVTDSWLDYDGDNGGNVTTLNHTLSVLGLVPNATIADVMDIQGGLLCYEYV</sequence>
<dbReference type="KEGG" id="psco:LY89DRAFT_760926"/>
<dbReference type="AlphaFoldDB" id="A0A132BEL0"/>
<dbReference type="InterPro" id="IPR050316">
    <property type="entry name" value="Tyrosinase/Hemocyanin"/>
</dbReference>